<dbReference type="AlphaFoldDB" id="R9B496"/>
<dbReference type="Gene3D" id="1.20.120.330">
    <property type="entry name" value="Nucleotidyltransferases domain 2"/>
    <property type="match status" value="1"/>
</dbReference>
<gene>
    <name evidence="1" type="ORF">I593_01027</name>
</gene>
<dbReference type="OrthoDB" id="9814134at2"/>
<dbReference type="Proteomes" id="UP000016201">
    <property type="component" value="Unassembled WGS sequence"/>
</dbReference>
<name>R9B496_9GAMM</name>
<dbReference type="EMBL" id="AQFM01000032">
    <property type="protein sequence ID" value="EOR09319.1"/>
    <property type="molecule type" value="Genomic_DNA"/>
</dbReference>
<dbReference type="InterPro" id="IPR038026">
    <property type="entry name" value="MtlR-like_sf"/>
</dbReference>
<protein>
    <submittedName>
        <fullName evidence="1">Uncharacterized protein</fullName>
    </submittedName>
</protein>
<keyword evidence="2" id="KW-1185">Reference proteome</keyword>
<organism evidence="1 2">
    <name type="scientific">Acinetobacter tandoii DSM 14970 = CIP 107469</name>
    <dbReference type="NCBI Taxonomy" id="1120927"/>
    <lineage>
        <taxon>Bacteria</taxon>
        <taxon>Pseudomonadati</taxon>
        <taxon>Pseudomonadota</taxon>
        <taxon>Gammaproteobacteria</taxon>
        <taxon>Moraxellales</taxon>
        <taxon>Moraxellaceae</taxon>
        <taxon>Acinetobacter</taxon>
    </lineage>
</organism>
<proteinExistence type="predicted"/>
<comment type="caution">
    <text evidence="1">The sequence shown here is derived from an EMBL/GenBank/DDBJ whole genome shotgun (WGS) entry which is preliminary data.</text>
</comment>
<reference evidence="1 2" key="1">
    <citation type="submission" date="2013-03" db="EMBL/GenBank/DDBJ databases">
        <title>The Genome Sequence of Acinetobacter tandoii CIP 107469.</title>
        <authorList>
            <consortium name="The Broad Institute Genome Sequencing Platform"/>
            <consortium name="The Broad Institute Genome Sequencing Center for Infectious Disease"/>
            <person name="Cerqueira G."/>
            <person name="Feldgarden M."/>
            <person name="Courvalin P."/>
            <person name="Perichon B."/>
            <person name="Grillot-Courvalin C."/>
            <person name="Clermont D."/>
            <person name="Rocha E."/>
            <person name="Yoon E.-J."/>
            <person name="Nemec A."/>
            <person name="Walker B."/>
            <person name="Young S.K."/>
            <person name="Zeng Q."/>
            <person name="Gargeya S."/>
            <person name="Fitzgerald M."/>
            <person name="Haas B."/>
            <person name="Abouelleil A."/>
            <person name="Alvarado L."/>
            <person name="Arachchi H.M."/>
            <person name="Berlin A.M."/>
            <person name="Chapman S.B."/>
            <person name="Dewar J."/>
            <person name="Goldberg J."/>
            <person name="Griggs A."/>
            <person name="Gujja S."/>
            <person name="Hansen M."/>
            <person name="Howarth C."/>
            <person name="Imamovic A."/>
            <person name="Larimer J."/>
            <person name="McCowan C."/>
            <person name="Murphy C."/>
            <person name="Neiman D."/>
            <person name="Pearson M."/>
            <person name="Priest M."/>
            <person name="Roberts A."/>
            <person name="Saif S."/>
            <person name="Shea T."/>
            <person name="Sisk P."/>
            <person name="Sykes S."/>
            <person name="Wortman J."/>
            <person name="Nusbaum C."/>
            <person name="Birren B."/>
        </authorList>
    </citation>
    <scope>NUCLEOTIDE SEQUENCE [LARGE SCALE GENOMIC DNA]</scope>
    <source>
        <strain evidence="1 2">CIP 107469</strain>
    </source>
</reference>
<dbReference type="RefSeq" id="WP_016166129.1">
    <property type="nucleotide sequence ID" value="NZ_JHZG01000009.1"/>
</dbReference>
<dbReference type="SUPFAM" id="SSF158668">
    <property type="entry name" value="MtlR-like"/>
    <property type="match status" value="1"/>
</dbReference>
<accession>R9B496</accession>
<sequence>MNTNNLKGLRKIRNKFAHSFENINFNTQQIKDLIHGNLTEITHPSTNMPELFYNWFITLNGNLLYRAKEVLTEKRKSKIYKFKPVRNITFVEVDSF</sequence>
<evidence type="ECO:0000313" key="2">
    <source>
        <dbReference type="Proteomes" id="UP000016201"/>
    </source>
</evidence>
<evidence type="ECO:0000313" key="1">
    <source>
        <dbReference type="EMBL" id="EOR09319.1"/>
    </source>
</evidence>